<dbReference type="Proteomes" id="UP000790377">
    <property type="component" value="Unassembled WGS sequence"/>
</dbReference>
<reference evidence="1" key="1">
    <citation type="journal article" date="2021" name="New Phytol.">
        <title>Evolutionary innovations through gain and loss of genes in the ectomycorrhizal Boletales.</title>
        <authorList>
            <person name="Wu G."/>
            <person name="Miyauchi S."/>
            <person name="Morin E."/>
            <person name="Kuo A."/>
            <person name="Drula E."/>
            <person name="Varga T."/>
            <person name="Kohler A."/>
            <person name="Feng B."/>
            <person name="Cao Y."/>
            <person name="Lipzen A."/>
            <person name="Daum C."/>
            <person name="Hundley H."/>
            <person name="Pangilinan J."/>
            <person name="Johnson J."/>
            <person name="Barry K."/>
            <person name="LaButti K."/>
            <person name="Ng V."/>
            <person name="Ahrendt S."/>
            <person name="Min B."/>
            <person name="Choi I.G."/>
            <person name="Park H."/>
            <person name="Plett J.M."/>
            <person name="Magnuson J."/>
            <person name="Spatafora J.W."/>
            <person name="Nagy L.G."/>
            <person name="Henrissat B."/>
            <person name="Grigoriev I.V."/>
            <person name="Yang Z.L."/>
            <person name="Xu J."/>
            <person name="Martin F.M."/>
        </authorList>
    </citation>
    <scope>NUCLEOTIDE SEQUENCE</scope>
    <source>
        <strain evidence="1">ATCC 28755</strain>
    </source>
</reference>
<gene>
    <name evidence="1" type="ORF">BJ138DRAFT_1118516</name>
</gene>
<organism evidence="1 2">
    <name type="scientific">Hygrophoropsis aurantiaca</name>
    <dbReference type="NCBI Taxonomy" id="72124"/>
    <lineage>
        <taxon>Eukaryota</taxon>
        <taxon>Fungi</taxon>
        <taxon>Dikarya</taxon>
        <taxon>Basidiomycota</taxon>
        <taxon>Agaricomycotina</taxon>
        <taxon>Agaricomycetes</taxon>
        <taxon>Agaricomycetidae</taxon>
        <taxon>Boletales</taxon>
        <taxon>Coniophorineae</taxon>
        <taxon>Hygrophoropsidaceae</taxon>
        <taxon>Hygrophoropsis</taxon>
    </lineage>
</organism>
<dbReference type="EMBL" id="MU268203">
    <property type="protein sequence ID" value="KAH7905388.1"/>
    <property type="molecule type" value="Genomic_DNA"/>
</dbReference>
<keyword evidence="2" id="KW-1185">Reference proteome</keyword>
<evidence type="ECO:0000313" key="1">
    <source>
        <dbReference type="EMBL" id="KAH7905388.1"/>
    </source>
</evidence>
<proteinExistence type="predicted"/>
<sequence length="655" mass="73113">MSKKKKIDHSESQARSQQPPEDVLDAPRRSSRQNRGRGGAVVQLKAIEAVQTRIAPSTKSTAAQVARDSQPRNPMAPPSKTKKAPRSVLRREASNEPPQQMSLAGPTKQKAAQDSRFGFRITSSSGLPQASSPKPSKNKVPVLQSIESSDEELFRRPISNPAYTKSINTGKGKRHQEDDDDSEGGKGQVDGDRDDEDDEGVPKVHIDFRTLSQQNRKASGSDESMEDMLPRDVCDGEDEEQDDDEQDGEEQANFNAQADVEVGDPGEDDPMGIHEDELEENQAEEPEAERQRVLKRRRVIPSDNEAEPEDVLNNHHRKNGAPRAPAPSMLDDVRRRAATLSSGLGAGRLRASNDANNDQDDDQDTDPADEPPKRKGGKYSKTPRNQIAPKPTQQSFYPPAWRDTLDRAKLISRMDSLDDWFPVRDAFIAGPAQEYLAEAIAIVEDSGMELDPYYWDNHKMDMAKLLFDDLGTFRSEVKKDARRVVKAKCPIFPDDDEDPPDYDDYVRQSAANLLDGGLYLQGGKDENGRTDNFASVYLRDLVETAFYQGKLSLAAHFPEKFSKEVPKGAIIVAGTALKGALDEYEDGAAKDKKFTVEHYSPVYDTLTTLLDEVDKNPYHSRKCRKLRCTWAATLMSRHHRNGQKRHHLGFKVALD</sequence>
<accession>A0ACB7ZXC7</accession>
<protein>
    <submittedName>
        <fullName evidence="1">Uncharacterized protein</fullName>
    </submittedName>
</protein>
<evidence type="ECO:0000313" key="2">
    <source>
        <dbReference type="Proteomes" id="UP000790377"/>
    </source>
</evidence>
<comment type="caution">
    <text evidence="1">The sequence shown here is derived from an EMBL/GenBank/DDBJ whole genome shotgun (WGS) entry which is preliminary data.</text>
</comment>
<name>A0ACB7ZXC7_9AGAM</name>